<dbReference type="AlphaFoldDB" id="A0AAV1YM74"/>
<protein>
    <submittedName>
        <fullName evidence="1">Uncharacterized protein</fullName>
    </submittedName>
</protein>
<organism evidence="1 2">
    <name type="scientific">Lupinus luteus</name>
    <name type="common">European yellow lupine</name>
    <dbReference type="NCBI Taxonomy" id="3873"/>
    <lineage>
        <taxon>Eukaryota</taxon>
        <taxon>Viridiplantae</taxon>
        <taxon>Streptophyta</taxon>
        <taxon>Embryophyta</taxon>
        <taxon>Tracheophyta</taxon>
        <taxon>Spermatophyta</taxon>
        <taxon>Magnoliopsida</taxon>
        <taxon>eudicotyledons</taxon>
        <taxon>Gunneridae</taxon>
        <taxon>Pentapetalae</taxon>
        <taxon>rosids</taxon>
        <taxon>fabids</taxon>
        <taxon>Fabales</taxon>
        <taxon>Fabaceae</taxon>
        <taxon>Papilionoideae</taxon>
        <taxon>50 kb inversion clade</taxon>
        <taxon>genistoids sensu lato</taxon>
        <taxon>core genistoids</taxon>
        <taxon>Genisteae</taxon>
        <taxon>Lupinus</taxon>
    </lineage>
</organism>
<evidence type="ECO:0000313" key="2">
    <source>
        <dbReference type="Proteomes" id="UP001497480"/>
    </source>
</evidence>
<comment type="caution">
    <text evidence="1">The sequence shown here is derived from an EMBL/GenBank/DDBJ whole genome shotgun (WGS) entry which is preliminary data.</text>
</comment>
<dbReference type="Proteomes" id="UP001497480">
    <property type="component" value="Unassembled WGS sequence"/>
</dbReference>
<gene>
    <name evidence="1" type="ORF">LLUT_LOCUS36177</name>
</gene>
<keyword evidence="2" id="KW-1185">Reference proteome</keyword>
<dbReference type="EMBL" id="CAXHTB010000026">
    <property type="protein sequence ID" value="CAL0335117.1"/>
    <property type="molecule type" value="Genomic_DNA"/>
</dbReference>
<evidence type="ECO:0000313" key="1">
    <source>
        <dbReference type="EMBL" id="CAL0335117.1"/>
    </source>
</evidence>
<accession>A0AAV1YM74</accession>
<reference evidence="1 2" key="1">
    <citation type="submission" date="2024-03" db="EMBL/GenBank/DDBJ databases">
        <authorList>
            <person name="Martinez-Hernandez J."/>
        </authorList>
    </citation>
    <scope>NUCLEOTIDE SEQUENCE [LARGE SCALE GENOMIC DNA]</scope>
</reference>
<name>A0AAV1YM74_LUPLU</name>
<proteinExistence type="predicted"/>
<sequence>MLILQLCITSSSQPESLKSSVHLSTLLQSGIKNKSAANAKMNCQLMKKKLKCFSVTNKVFIRLFKPPQINQLRPTRRLTKYVVQNRVLGDYELD</sequence>